<dbReference type="Gene3D" id="1.10.260.40">
    <property type="entry name" value="lambda repressor-like DNA-binding domains"/>
    <property type="match status" value="1"/>
</dbReference>
<dbReference type="Proteomes" id="UP000271339">
    <property type="component" value="Unassembled WGS sequence"/>
</dbReference>
<keyword evidence="1" id="KW-1133">Transmembrane helix</keyword>
<feature type="transmembrane region" description="Helical" evidence="1">
    <location>
        <begin position="159"/>
        <end position="178"/>
    </location>
</feature>
<dbReference type="InterPro" id="IPR010982">
    <property type="entry name" value="Lambda_DNA-bd_dom_sf"/>
</dbReference>
<dbReference type="CDD" id="cd00093">
    <property type="entry name" value="HTH_XRE"/>
    <property type="match status" value="1"/>
</dbReference>
<organism evidence="3 4">
    <name type="scientific">Ulvibacter antarcticus</name>
    <dbReference type="NCBI Taxonomy" id="442714"/>
    <lineage>
        <taxon>Bacteria</taxon>
        <taxon>Pseudomonadati</taxon>
        <taxon>Bacteroidota</taxon>
        <taxon>Flavobacteriia</taxon>
        <taxon>Flavobacteriales</taxon>
        <taxon>Flavobacteriaceae</taxon>
        <taxon>Ulvibacter</taxon>
    </lineage>
</organism>
<dbReference type="PROSITE" id="PS50943">
    <property type="entry name" value="HTH_CROC1"/>
    <property type="match status" value="1"/>
</dbReference>
<dbReference type="SMART" id="SM00530">
    <property type="entry name" value="HTH_XRE"/>
    <property type="match status" value="1"/>
</dbReference>
<keyword evidence="4" id="KW-1185">Reference proteome</keyword>
<evidence type="ECO:0000313" key="4">
    <source>
        <dbReference type="Proteomes" id="UP000271339"/>
    </source>
</evidence>
<keyword evidence="1" id="KW-0812">Transmembrane</keyword>
<evidence type="ECO:0000256" key="1">
    <source>
        <dbReference type="SAM" id="Phobius"/>
    </source>
</evidence>
<dbReference type="EMBL" id="REFC01000011">
    <property type="protein sequence ID" value="RMA66175.1"/>
    <property type="molecule type" value="Genomic_DNA"/>
</dbReference>
<proteinExistence type="predicted"/>
<protein>
    <submittedName>
        <fullName evidence="3">Helix-turn-helix protein</fullName>
    </submittedName>
</protein>
<comment type="caution">
    <text evidence="3">The sequence shown here is derived from an EMBL/GenBank/DDBJ whole genome shotgun (WGS) entry which is preliminary data.</text>
</comment>
<dbReference type="InterPro" id="IPR001387">
    <property type="entry name" value="Cro/C1-type_HTH"/>
</dbReference>
<dbReference type="OrthoDB" id="1357763at2"/>
<dbReference type="Pfam" id="PF01381">
    <property type="entry name" value="HTH_3"/>
    <property type="match status" value="1"/>
</dbReference>
<sequence length="275" mass="31718">MKQPELGRKIIELRKQKGLTQEELVDLCNINVRTIQRIEAGEVTPRSYTLKTIFNILDFDFEAMQTTSEEKKDSAIFLTGIKDIKEASFYSSHLNIAWICGLIYFLTGFIEFAVDYARYYEDDLIFGKAGYLSLKFIILGSYIYFMRGFFIMGNIFKEYLLKIAAIAMISVNIIFYGYDMISLCTELFYIEYVIVVHSLFYGIVSLIFGFVLLRLNLSVGKLATITGGITLASGFFFLMVFLLWLGYIFLIPAVLLQIILLYKIRDLIKAKFQPR</sequence>
<feature type="transmembrane region" description="Helical" evidence="1">
    <location>
        <begin position="94"/>
        <end position="114"/>
    </location>
</feature>
<evidence type="ECO:0000313" key="3">
    <source>
        <dbReference type="EMBL" id="RMA66175.1"/>
    </source>
</evidence>
<evidence type="ECO:0000259" key="2">
    <source>
        <dbReference type="PROSITE" id="PS50943"/>
    </source>
</evidence>
<feature type="transmembrane region" description="Helical" evidence="1">
    <location>
        <begin position="219"/>
        <end position="238"/>
    </location>
</feature>
<keyword evidence="1" id="KW-0472">Membrane</keyword>
<gene>
    <name evidence="3" type="ORF">BXY75_0594</name>
</gene>
<reference evidence="3 4" key="1">
    <citation type="submission" date="2018-10" db="EMBL/GenBank/DDBJ databases">
        <title>Genomic Encyclopedia of Archaeal and Bacterial Type Strains, Phase II (KMG-II): from individual species to whole genera.</title>
        <authorList>
            <person name="Goeker M."/>
        </authorList>
    </citation>
    <scope>NUCLEOTIDE SEQUENCE [LARGE SCALE GENOMIC DNA]</scope>
    <source>
        <strain evidence="3 4">DSM 23424</strain>
    </source>
</reference>
<feature type="transmembrane region" description="Helical" evidence="1">
    <location>
        <begin position="134"/>
        <end position="152"/>
    </location>
</feature>
<dbReference type="RefSeq" id="WP_121906186.1">
    <property type="nucleotide sequence ID" value="NZ_REFC01000011.1"/>
</dbReference>
<dbReference type="AlphaFoldDB" id="A0A3L9Z7C5"/>
<name>A0A3L9Z7C5_9FLAO</name>
<feature type="transmembrane region" description="Helical" evidence="1">
    <location>
        <begin position="190"/>
        <end position="212"/>
    </location>
</feature>
<accession>A0A3L9Z7C5</accession>
<dbReference type="SUPFAM" id="SSF47413">
    <property type="entry name" value="lambda repressor-like DNA-binding domains"/>
    <property type="match status" value="1"/>
</dbReference>
<feature type="domain" description="HTH cro/C1-type" evidence="2">
    <location>
        <begin position="10"/>
        <end position="64"/>
    </location>
</feature>
<dbReference type="GO" id="GO:0003677">
    <property type="term" value="F:DNA binding"/>
    <property type="evidence" value="ECO:0007669"/>
    <property type="project" value="InterPro"/>
</dbReference>
<feature type="transmembrane region" description="Helical" evidence="1">
    <location>
        <begin position="244"/>
        <end position="262"/>
    </location>
</feature>